<evidence type="ECO:0000313" key="2">
    <source>
        <dbReference type="EMBL" id="KAA1077201.1"/>
    </source>
</evidence>
<protein>
    <submittedName>
        <fullName evidence="4">Uncharacterized protein</fullName>
    </submittedName>
</protein>
<reference evidence="6 7" key="1">
    <citation type="submission" date="2019-05" db="EMBL/GenBank/DDBJ databases">
        <title>Emergence of the Ug99 lineage of the wheat stem rust pathogen through somatic hybridization.</title>
        <authorList>
            <person name="Li F."/>
            <person name="Upadhyaya N.M."/>
            <person name="Sperschneider J."/>
            <person name="Matny O."/>
            <person name="Nguyen-Phuc H."/>
            <person name="Mago R."/>
            <person name="Raley C."/>
            <person name="Miller M.E."/>
            <person name="Silverstein K.A.T."/>
            <person name="Henningsen E."/>
            <person name="Hirsch C.D."/>
            <person name="Visser B."/>
            <person name="Pretorius Z.A."/>
            <person name="Steffenson B.J."/>
            <person name="Schwessinger B."/>
            <person name="Dodds P.N."/>
            <person name="Figueroa M."/>
        </authorList>
    </citation>
    <scope>NUCLEOTIDE SEQUENCE [LARGE SCALE GENOMIC DNA]</scope>
    <source>
        <strain evidence="4">21-0</strain>
        <strain evidence="2 7">Ug99</strain>
    </source>
</reference>
<comment type="caution">
    <text evidence="4">The sequence shown here is derived from an EMBL/GenBank/DDBJ whole genome shotgun (WGS) entry which is preliminary data.</text>
</comment>
<evidence type="ECO:0000256" key="1">
    <source>
        <dbReference type="SAM" id="MobiDB-lite"/>
    </source>
</evidence>
<feature type="compositionally biased region" description="Polar residues" evidence="1">
    <location>
        <begin position="35"/>
        <end position="47"/>
    </location>
</feature>
<dbReference type="AlphaFoldDB" id="A0A5B0MYX0"/>
<evidence type="ECO:0000313" key="5">
    <source>
        <dbReference type="EMBL" id="KAA1131210.1"/>
    </source>
</evidence>
<proteinExistence type="predicted"/>
<dbReference type="EMBL" id="VSWC01000131">
    <property type="protein sequence ID" value="KAA1081050.1"/>
    <property type="molecule type" value="Genomic_DNA"/>
</dbReference>
<sequence length="99" mass="10780">MERWRDTLRTSSQSIVKTPRRSQSITSWPIEDDLQTTSAGIPMSDSSSTDHKRTASIDIGPSCSPAANRTQDLSSTVHLNSLENGSPAYSNLATSVTKR</sequence>
<name>A0A5B0MYX0_PUCGR</name>
<accession>A0A5B0MYX0</accession>
<gene>
    <name evidence="3" type="ORF">PGT21_002137</name>
    <name evidence="4" type="ORF">PGT21_028273</name>
    <name evidence="2" type="ORF">PGTUg99_006229</name>
    <name evidence="5" type="ORF">PGTUg99_024169</name>
</gene>
<organism evidence="4 6">
    <name type="scientific">Puccinia graminis f. sp. tritici</name>
    <dbReference type="NCBI Taxonomy" id="56615"/>
    <lineage>
        <taxon>Eukaryota</taxon>
        <taxon>Fungi</taxon>
        <taxon>Dikarya</taxon>
        <taxon>Basidiomycota</taxon>
        <taxon>Pucciniomycotina</taxon>
        <taxon>Pucciniomycetes</taxon>
        <taxon>Pucciniales</taxon>
        <taxon>Pucciniaceae</taxon>
        <taxon>Puccinia</taxon>
    </lineage>
</organism>
<evidence type="ECO:0000313" key="7">
    <source>
        <dbReference type="Proteomes" id="UP000325313"/>
    </source>
</evidence>
<dbReference type="EMBL" id="VDEP01000452">
    <property type="protein sequence ID" value="KAA1077201.1"/>
    <property type="molecule type" value="Genomic_DNA"/>
</dbReference>
<feature type="compositionally biased region" description="Polar residues" evidence="1">
    <location>
        <begin position="9"/>
        <end position="27"/>
    </location>
</feature>
<keyword evidence="6" id="KW-1185">Reference proteome</keyword>
<evidence type="ECO:0000313" key="6">
    <source>
        <dbReference type="Proteomes" id="UP000324748"/>
    </source>
</evidence>
<dbReference type="EMBL" id="VDEP01000104">
    <property type="protein sequence ID" value="KAA1131210.1"/>
    <property type="molecule type" value="Genomic_DNA"/>
</dbReference>
<feature type="region of interest" description="Disordered" evidence="1">
    <location>
        <begin position="1"/>
        <end position="99"/>
    </location>
</feature>
<feature type="compositionally biased region" description="Polar residues" evidence="1">
    <location>
        <begin position="65"/>
        <end position="99"/>
    </location>
</feature>
<dbReference type="Proteomes" id="UP000324748">
    <property type="component" value="Unassembled WGS sequence"/>
</dbReference>
<evidence type="ECO:0000313" key="3">
    <source>
        <dbReference type="EMBL" id="KAA1080317.1"/>
    </source>
</evidence>
<dbReference type="Proteomes" id="UP000325313">
    <property type="component" value="Unassembled WGS sequence"/>
</dbReference>
<evidence type="ECO:0000313" key="4">
    <source>
        <dbReference type="EMBL" id="KAA1081050.1"/>
    </source>
</evidence>
<dbReference type="EMBL" id="VSWC01000131">
    <property type="protein sequence ID" value="KAA1080317.1"/>
    <property type="molecule type" value="Genomic_DNA"/>
</dbReference>
<dbReference type="OrthoDB" id="2157641at2759"/>